<dbReference type="GO" id="GO:0004342">
    <property type="term" value="F:glucosamine-6-phosphate deaminase activity"/>
    <property type="evidence" value="ECO:0007669"/>
    <property type="project" value="UniProtKB-UniRule"/>
</dbReference>
<dbReference type="GO" id="GO:0005975">
    <property type="term" value="P:carbohydrate metabolic process"/>
    <property type="evidence" value="ECO:0007669"/>
    <property type="project" value="InterPro"/>
</dbReference>
<dbReference type="InterPro" id="IPR037171">
    <property type="entry name" value="NagB/RpiA_transferase-like"/>
</dbReference>
<dbReference type="Pfam" id="PF01182">
    <property type="entry name" value="Glucosamine_iso"/>
    <property type="match status" value="1"/>
</dbReference>
<feature type="active site" description="For ring-opening step" evidence="2">
    <location>
        <position position="137"/>
    </location>
</feature>
<proteinExistence type="inferred from homology"/>
<dbReference type="RefSeq" id="WP_068612220.1">
    <property type="nucleotide sequence ID" value="NZ_CP016268.1"/>
</dbReference>
<reference evidence="4 5" key="1">
    <citation type="submission" date="2016-06" db="EMBL/GenBank/DDBJ databases">
        <title>Complete genome sequence of a deep-branching marine Gamma Proteobacterium Woeseia oceani type strain XK5.</title>
        <authorList>
            <person name="Mu D."/>
            <person name="Du Z."/>
        </authorList>
    </citation>
    <scope>NUCLEOTIDE SEQUENCE [LARGE SCALE GENOMIC DNA]</scope>
    <source>
        <strain evidence="4 5">XK5</strain>
    </source>
</reference>
<comment type="pathway">
    <text evidence="2">Amino-sugar metabolism; N-acetylneuraminate degradation; D-fructose 6-phosphate from N-acetylneuraminate: step 5/5.</text>
</comment>
<dbReference type="PANTHER" id="PTHR11280:SF5">
    <property type="entry name" value="GLUCOSAMINE-6-PHOSPHATE ISOMERASE"/>
    <property type="match status" value="1"/>
</dbReference>
<comment type="caution">
    <text evidence="2">Lacks conserved residue(s) required for the propagation of feature annotation.</text>
</comment>
<dbReference type="PROSITE" id="PS01161">
    <property type="entry name" value="GLC_GALNAC_ISOMERASE"/>
    <property type="match status" value="1"/>
</dbReference>
<dbReference type="InterPro" id="IPR006148">
    <property type="entry name" value="Glc/Gal-6P_isomerase"/>
</dbReference>
<dbReference type="EC" id="3.5.99.6" evidence="2"/>
<feature type="active site" description="Proton acceptor; for enolization step" evidence="2">
    <location>
        <position position="67"/>
    </location>
</feature>
<evidence type="ECO:0000313" key="4">
    <source>
        <dbReference type="EMBL" id="ANO50121.1"/>
    </source>
</evidence>
<keyword evidence="2" id="KW-0119">Carbohydrate metabolism</keyword>
<dbReference type="GO" id="GO:0006046">
    <property type="term" value="P:N-acetylglucosamine catabolic process"/>
    <property type="evidence" value="ECO:0007669"/>
    <property type="project" value="UniProtKB-UniRule"/>
</dbReference>
<dbReference type="EMBL" id="CP016268">
    <property type="protein sequence ID" value="ANO50121.1"/>
    <property type="molecule type" value="Genomic_DNA"/>
</dbReference>
<comment type="similarity">
    <text evidence="2">Belongs to the glucosamine/galactosamine-6-phosphate isomerase family. NagB subfamily.</text>
</comment>
<feature type="domain" description="Glucosamine/galactosamine-6-phosphate isomerase" evidence="3">
    <location>
        <begin position="10"/>
        <end position="231"/>
    </location>
</feature>
<feature type="site" description="Part of the allosteric site" evidence="2">
    <location>
        <position position="156"/>
    </location>
</feature>
<dbReference type="KEGG" id="woc:BA177_01815"/>
<dbReference type="STRING" id="1548547.BA177_01815"/>
<name>A0A193LCG0_9GAMM</name>
<keyword evidence="5" id="KW-1185">Reference proteome</keyword>
<dbReference type="SUPFAM" id="SSF100950">
    <property type="entry name" value="NagB/RpiA/CoA transferase-like"/>
    <property type="match status" value="1"/>
</dbReference>
<organism evidence="4 5">
    <name type="scientific">Woeseia oceani</name>
    <dbReference type="NCBI Taxonomy" id="1548547"/>
    <lineage>
        <taxon>Bacteria</taxon>
        <taxon>Pseudomonadati</taxon>
        <taxon>Pseudomonadota</taxon>
        <taxon>Gammaproteobacteria</taxon>
        <taxon>Woeseiales</taxon>
        <taxon>Woeseiaceae</taxon>
        <taxon>Woeseia</taxon>
    </lineage>
</organism>
<feature type="active site" description="For ring-opening step" evidence="2">
    <location>
        <position position="144"/>
    </location>
</feature>
<dbReference type="Gene3D" id="3.40.50.1360">
    <property type="match status" value="1"/>
</dbReference>
<dbReference type="HAMAP" id="MF_01241">
    <property type="entry name" value="GlcN6P_deamin"/>
    <property type="match status" value="1"/>
</dbReference>
<comment type="subunit">
    <text evidence="2">Homohexamer.</text>
</comment>
<sequence length="265" mass="29040">MDIVILRDSAAVAAEGARRVRTLLHKKRDAVLGLATGGTPLAMYRRLVADYEQGRVSFAKAITFNLDEYVGLGADDPQSYRYYMNRELFDKTDILHSNTHLPVCADGDDPDSVGPVYEAAIRAAGGIDLQILGIGRNGHIGFNEPTSSLRSRTRVKTLTRETLESNSRYFDDPARQPKIAITMGIATIQEAAAVLLLATGEAKAEAVQQMIEGPVSAMWPATALQLHEKATVLIDDAAASRLQQRDYYDWISEQRRALESQYGGG</sequence>
<dbReference type="InterPro" id="IPR018321">
    <property type="entry name" value="Glucosamine6P_isomerase_CS"/>
</dbReference>
<feature type="site" description="Part of the allosteric site" evidence="2">
    <location>
        <position position="157"/>
    </location>
</feature>
<evidence type="ECO:0000313" key="5">
    <source>
        <dbReference type="Proteomes" id="UP000092695"/>
    </source>
</evidence>
<dbReference type="InterPro" id="IPR004547">
    <property type="entry name" value="Glucosamine6P_isomerase"/>
</dbReference>
<dbReference type="AlphaFoldDB" id="A0A193LCG0"/>
<evidence type="ECO:0000256" key="2">
    <source>
        <dbReference type="HAMAP-Rule" id="MF_01241"/>
    </source>
</evidence>
<feature type="active site" description="Proton acceptor; for ring-opening step" evidence="2">
    <location>
        <position position="139"/>
    </location>
</feature>
<protein>
    <recommendedName>
        <fullName evidence="2">Glucosamine-6-phosphate deaminase</fullName>
        <ecNumber evidence="2">3.5.99.6</ecNumber>
    </recommendedName>
    <alternativeName>
        <fullName evidence="2">GlcN6P deaminase</fullName>
        <shortName evidence="2">GNPDA</shortName>
    </alternativeName>
    <alternativeName>
        <fullName evidence="2">Glucosamine-6-phosphate isomerase</fullName>
    </alternativeName>
</protein>
<dbReference type="Proteomes" id="UP000092695">
    <property type="component" value="Chromosome"/>
</dbReference>
<dbReference type="GO" id="GO:0005737">
    <property type="term" value="C:cytoplasm"/>
    <property type="evidence" value="ECO:0007669"/>
    <property type="project" value="TreeGrafter"/>
</dbReference>
<comment type="catalytic activity">
    <reaction evidence="2">
        <text>alpha-D-glucosamine 6-phosphate + H2O = beta-D-fructose 6-phosphate + NH4(+)</text>
        <dbReference type="Rhea" id="RHEA:12172"/>
        <dbReference type="ChEBI" id="CHEBI:15377"/>
        <dbReference type="ChEBI" id="CHEBI:28938"/>
        <dbReference type="ChEBI" id="CHEBI:57634"/>
        <dbReference type="ChEBI" id="CHEBI:75989"/>
        <dbReference type="EC" id="3.5.99.6"/>
    </reaction>
</comment>
<accession>A0A193LCG0</accession>
<feature type="site" description="Part of the allosteric site" evidence="2">
    <location>
        <position position="154"/>
    </location>
</feature>
<feature type="site" description="Part of the allosteric site" evidence="2">
    <location>
        <position position="147"/>
    </location>
</feature>
<comment type="activity regulation">
    <text evidence="2">Allosterically activated by N-acetylglucosamine 6-phosphate (GlcNAc6P).</text>
</comment>
<gene>
    <name evidence="2" type="primary">nagB</name>
    <name evidence="4" type="ORF">BA177_01815</name>
</gene>
<dbReference type="PANTHER" id="PTHR11280">
    <property type="entry name" value="GLUCOSAMINE-6-PHOSPHATE ISOMERASE"/>
    <property type="match status" value="1"/>
</dbReference>
<dbReference type="GO" id="GO:0019262">
    <property type="term" value="P:N-acetylneuraminate catabolic process"/>
    <property type="evidence" value="ECO:0007669"/>
    <property type="project" value="UniProtKB-UniRule"/>
</dbReference>
<dbReference type="UniPathway" id="UPA00629">
    <property type="reaction ID" value="UER00684"/>
</dbReference>
<evidence type="ECO:0000259" key="3">
    <source>
        <dbReference type="Pfam" id="PF01182"/>
    </source>
</evidence>
<comment type="function">
    <text evidence="2">Catalyzes the reversible isomerization-deamination of glucosamine 6-phosphate (GlcN6P) to form fructose 6-phosphate (Fru6P) and ammonium ion.</text>
</comment>
<keyword evidence="1 2" id="KW-0378">Hydrolase</keyword>
<dbReference type="GO" id="GO:0006043">
    <property type="term" value="P:glucosamine catabolic process"/>
    <property type="evidence" value="ECO:0007669"/>
    <property type="project" value="TreeGrafter"/>
</dbReference>
<dbReference type="NCBIfam" id="TIGR00502">
    <property type="entry name" value="nagB"/>
    <property type="match status" value="1"/>
</dbReference>
<dbReference type="OrthoDB" id="9791139at2"/>
<evidence type="ECO:0000256" key="1">
    <source>
        <dbReference type="ARBA" id="ARBA00022801"/>
    </source>
</evidence>
<keyword evidence="2" id="KW-0021">Allosteric enzyme</keyword>
<dbReference type="CDD" id="cd01399">
    <property type="entry name" value="GlcN6P_deaminase"/>
    <property type="match status" value="1"/>
</dbReference>
<dbReference type="GO" id="GO:0042802">
    <property type="term" value="F:identical protein binding"/>
    <property type="evidence" value="ECO:0007669"/>
    <property type="project" value="TreeGrafter"/>
</dbReference>